<evidence type="ECO:0000313" key="2">
    <source>
        <dbReference type="Proteomes" id="UP000823900"/>
    </source>
</evidence>
<dbReference type="EMBL" id="DWZA01000100">
    <property type="protein sequence ID" value="HJA72239.1"/>
    <property type="molecule type" value="Genomic_DNA"/>
</dbReference>
<protein>
    <submittedName>
        <fullName evidence="1">V-type ATP synthase subunit E</fullName>
    </submittedName>
</protein>
<accession>A0A9D2HKR0</accession>
<dbReference type="SUPFAM" id="SSF160527">
    <property type="entry name" value="V-type ATPase subunit E-like"/>
    <property type="match status" value="1"/>
</dbReference>
<dbReference type="Proteomes" id="UP000823900">
    <property type="component" value="Unassembled WGS sequence"/>
</dbReference>
<reference evidence="1" key="1">
    <citation type="journal article" date="2021" name="PeerJ">
        <title>Extensive microbial diversity within the chicken gut microbiome revealed by metagenomics and culture.</title>
        <authorList>
            <person name="Gilroy R."/>
            <person name="Ravi A."/>
            <person name="Getino M."/>
            <person name="Pursley I."/>
            <person name="Horton D.L."/>
            <person name="Alikhan N.F."/>
            <person name="Baker D."/>
            <person name="Gharbi K."/>
            <person name="Hall N."/>
            <person name="Watson M."/>
            <person name="Adriaenssens E.M."/>
            <person name="Foster-Nyarko E."/>
            <person name="Jarju S."/>
            <person name="Secka A."/>
            <person name="Antonio M."/>
            <person name="Oren A."/>
            <person name="Chaudhuri R.R."/>
            <person name="La Ragione R."/>
            <person name="Hildebrand F."/>
            <person name="Pallen M.J."/>
        </authorList>
    </citation>
    <scope>NUCLEOTIDE SEQUENCE</scope>
    <source>
        <strain evidence="1">CHK178-16964</strain>
    </source>
</reference>
<proteinExistence type="predicted"/>
<dbReference type="InterPro" id="IPR038495">
    <property type="entry name" value="ATPase_E_C"/>
</dbReference>
<name>A0A9D2HKR0_9FIRM</name>
<sequence length="201" mass="23218">MTTEEKLQHFLDFCMEDVRGRSGKMLDDYEASLEKTFEEHKANASDRAKMQIRIQKETIKREMNKRLSLEQLELKRKVSKKQEELKDMLFVELRDYLAKFESSPAYYQLLEQQIKAAKDFSGDEHMVIFMDPADEKHMSRLAYQYGVRIQASDQSFLGGTIAVIPAKNILIDNSFSKKLVEARQNFSFGVELADGGESDGK</sequence>
<comment type="caution">
    <text evidence="1">The sequence shown here is derived from an EMBL/GenBank/DDBJ whole genome shotgun (WGS) entry which is preliminary data.</text>
</comment>
<dbReference type="AlphaFoldDB" id="A0A9D2HKR0"/>
<organism evidence="1 2">
    <name type="scientific">Candidatus Lachnoclostridium stercoravium</name>
    <dbReference type="NCBI Taxonomy" id="2838633"/>
    <lineage>
        <taxon>Bacteria</taxon>
        <taxon>Bacillati</taxon>
        <taxon>Bacillota</taxon>
        <taxon>Clostridia</taxon>
        <taxon>Lachnospirales</taxon>
        <taxon>Lachnospiraceae</taxon>
    </lineage>
</organism>
<reference evidence="1" key="2">
    <citation type="submission" date="2021-04" db="EMBL/GenBank/DDBJ databases">
        <authorList>
            <person name="Gilroy R."/>
        </authorList>
    </citation>
    <scope>NUCLEOTIDE SEQUENCE</scope>
    <source>
        <strain evidence="1">CHK178-16964</strain>
    </source>
</reference>
<dbReference type="Gene3D" id="3.30.2320.30">
    <property type="entry name" value="ATP synthase, E subunit, C-terminal"/>
    <property type="match status" value="1"/>
</dbReference>
<gene>
    <name evidence="1" type="ORF">IAA07_11815</name>
</gene>
<evidence type="ECO:0000313" key="1">
    <source>
        <dbReference type="EMBL" id="HJA72239.1"/>
    </source>
</evidence>